<dbReference type="FunFam" id="2.60.40.1480:FF:000001">
    <property type="entry name" value="Coatomer subunit gamma"/>
    <property type="match status" value="1"/>
</dbReference>
<keyword evidence="11 12" id="KW-0968">Cytoplasmic vesicle</keyword>
<dbReference type="InterPro" id="IPR037067">
    <property type="entry name" value="Coatomer_gsu_app_sf"/>
</dbReference>
<evidence type="ECO:0000313" key="18">
    <source>
        <dbReference type="EMBL" id="CAD8514729.1"/>
    </source>
</evidence>
<dbReference type="GO" id="GO:0000139">
    <property type="term" value="C:Golgi membrane"/>
    <property type="evidence" value="ECO:0007669"/>
    <property type="project" value="UniProtKB-SubCell"/>
</dbReference>
<dbReference type="InterPro" id="IPR032154">
    <property type="entry name" value="Coatomer_g_Cpla"/>
</dbReference>
<dbReference type="GO" id="GO:0030126">
    <property type="term" value="C:COPI vesicle coat"/>
    <property type="evidence" value="ECO:0007669"/>
    <property type="project" value="InterPro"/>
</dbReference>
<dbReference type="FunFam" id="1.25.10.10:FF:000078">
    <property type="entry name" value="Coatomer subunit gamma"/>
    <property type="match status" value="1"/>
</dbReference>
<evidence type="ECO:0000256" key="9">
    <source>
        <dbReference type="ARBA" id="ARBA00023034"/>
    </source>
</evidence>
<evidence type="ECO:0000256" key="11">
    <source>
        <dbReference type="ARBA" id="ARBA00023329"/>
    </source>
</evidence>
<dbReference type="GO" id="GO:0005783">
    <property type="term" value="C:endoplasmic reticulum"/>
    <property type="evidence" value="ECO:0007669"/>
    <property type="project" value="TreeGrafter"/>
</dbReference>
<dbReference type="SUPFAM" id="SSF49348">
    <property type="entry name" value="Clathrin adaptor appendage domain"/>
    <property type="match status" value="1"/>
</dbReference>
<accession>A0A6U0NDY9</accession>
<dbReference type="InterPro" id="IPR011989">
    <property type="entry name" value="ARM-like"/>
</dbReference>
<evidence type="ECO:0000256" key="3">
    <source>
        <dbReference type="ARBA" id="ARBA00011775"/>
    </source>
</evidence>
<feature type="domain" description="Coatomer gamma subunit appendage Ig-like subdomain" evidence="15">
    <location>
        <begin position="633"/>
        <end position="778"/>
    </location>
</feature>
<dbReference type="GO" id="GO:0005793">
    <property type="term" value="C:endoplasmic reticulum-Golgi intermediate compartment"/>
    <property type="evidence" value="ECO:0007669"/>
    <property type="project" value="TreeGrafter"/>
</dbReference>
<dbReference type="EMBL" id="HBEQ01002779">
    <property type="protein sequence ID" value="CAD8514729.1"/>
    <property type="molecule type" value="Transcribed_RNA"/>
</dbReference>
<dbReference type="PIRSF" id="PIRSF037093">
    <property type="entry name" value="Coatomer_gamma_subunit"/>
    <property type="match status" value="1"/>
</dbReference>
<dbReference type="GO" id="GO:0006888">
    <property type="term" value="P:endoplasmic reticulum to Golgi vesicle-mediated transport"/>
    <property type="evidence" value="ECO:0007669"/>
    <property type="project" value="TreeGrafter"/>
</dbReference>
<dbReference type="InterPro" id="IPR012295">
    <property type="entry name" value="TBP_dom_sf"/>
</dbReference>
<dbReference type="PANTHER" id="PTHR10261">
    <property type="entry name" value="COATOMER SUBUNIT GAMMA"/>
    <property type="match status" value="1"/>
</dbReference>
<evidence type="ECO:0000256" key="5">
    <source>
        <dbReference type="ARBA" id="ARBA00022490"/>
    </source>
</evidence>
<dbReference type="Pfam" id="PF16381">
    <property type="entry name" value="Coatomer_g_Cpla"/>
    <property type="match status" value="1"/>
</dbReference>
<evidence type="ECO:0000259" key="16">
    <source>
        <dbReference type="Pfam" id="PF16381"/>
    </source>
</evidence>
<feature type="region of interest" description="Disordered" evidence="13">
    <location>
        <begin position="1"/>
        <end position="22"/>
    </location>
</feature>
<comment type="subcellular location">
    <subcellularLocation>
        <location evidence="12">Cytoplasm</location>
    </subcellularLocation>
    <subcellularLocation>
        <location evidence="1 12">Golgi apparatus membrane</location>
        <topology evidence="1 12">Peripheral membrane protein</topology>
        <orientation evidence="1 12">Cytoplasmic side</orientation>
    </subcellularLocation>
    <subcellularLocation>
        <location evidence="12">Cytoplasmic vesicle</location>
        <location evidence="12">COPI-coated vesicle membrane</location>
        <topology evidence="12">Peripheral membrane protein</topology>
        <orientation evidence="12">Cytoplasmic side</orientation>
    </subcellularLocation>
</comment>
<evidence type="ECO:0000256" key="4">
    <source>
        <dbReference type="ARBA" id="ARBA00022448"/>
    </source>
</evidence>
<feature type="compositionally biased region" description="Polar residues" evidence="13">
    <location>
        <begin position="1"/>
        <end position="11"/>
    </location>
</feature>
<evidence type="ECO:0000256" key="2">
    <source>
        <dbReference type="ARBA" id="ARBA00010720"/>
    </source>
</evidence>
<keyword evidence="10 12" id="KW-0472">Membrane</keyword>
<evidence type="ECO:0000256" key="13">
    <source>
        <dbReference type="SAM" id="MobiDB-lite"/>
    </source>
</evidence>
<gene>
    <name evidence="17" type="ORF">MCOM1403_LOCUS2153</name>
    <name evidence="18" type="ORF">MCOM1403_LOCUS2154</name>
</gene>
<evidence type="ECO:0000259" key="14">
    <source>
        <dbReference type="Pfam" id="PF01602"/>
    </source>
</evidence>
<keyword evidence="9 12" id="KW-0333">Golgi apparatus</keyword>
<dbReference type="Gene3D" id="1.25.10.10">
    <property type="entry name" value="Leucine-rich Repeat Variant"/>
    <property type="match status" value="2"/>
</dbReference>
<evidence type="ECO:0000256" key="12">
    <source>
        <dbReference type="PIRNR" id="PIRNR037093"/>
    </source>
</evidence>
<sequence>MSMGDTNQSKISDVGKKRDEDDEDALDFSPFWGIEKGAVLQEARCFNDSQLDARRCQQVITKLLYLCNQGDTFTKTEATEVFFAVTKLFQSKDSNLRRMVYLIIKEICPSADEVIIVTSSLMKDMNSPIDLYRANAIRVLCNITDSGLLGQIERYLKQAVVDKNAVVSSAALVSGIHLLEVNSDIVRRWNNEVQETISSKNPVVQFHAMGLLHKIRQNDRLAINKLVSQLTRNSVRSPLAQSLIIRYVSKVISESTATDSEGVERPFFDYLESCLRNKSEMVIFEAVRAIINLNQVTPRELQPAITVLQLFLSSSKPILRFAAIRALNKVAMLHPAALTSCNLEMEGLISDNNRSIATLAITTLLKTGNESSIDRLLKQITSFMADIQDEFKVVVVEAIRSLSLKFPQKHRVLMNFLSSILREEGGFEYKKCIVECILRIIQEIPEAKDAGLAQLSEFIEDCEYTYLSSQILHILGEQGPLTSDPSKYIRYIYNRVILENATVRASAVSALAKFGLLCPFLLPHILQLLRRCLYDNDDEVRDRAAFCLSSLKKESVGDIPNYEAGKSILYSVASLEKALYNYLDASHELAFDVSAIELNEHSPVAFGYETPAQVKQNHIGTPPTVEEEILDSQELVMNMSEFVQFGPIFKSCSAVELTEAETEYKITCTKHIFQKYMVFQFRCTNTIEEQTLEDVSVLMDAVEGEDSYTQIASLRLKSMPLRTAGSTFVAFKRDADTFCSAKFACTLRFTCKEVDPASGQAEEDGYEDEYNLEDLEVSTLDFVKAYPVTHFRTVWDTLSVETERVDDYGLGIQKSLHEAVDAVMSTLGMLPCEGTDVVPPGARSHTTLLSGLFVGDIPVLIQMKLGIDSSGDVAMQLAVRADNIAISELVHVLVSDA</sequence>
<comment type="similarity">
    <text evidence="2 12">Belongs to the COPG family.</text>
</comment>
<comment type="subunit">
    <text evidence="3">Oligomeric complex that consists of at least the alpha, beta, beta', gamma, delta, epsilon and zeta subunits.</text>
</comment>
<dbReference type="GO" id="GO:0009306">
    <property type="term" value="P:protein secretion"/>
    <property type="evidence" value="ECO:0007669"/>
    <property type="project" value="TreeGrafter"/>
</dbReference>
<dbReference type="SUPFAM" id="SSF48371">
    <property type="entry name" value="ARM repeat"/>
    <property type="match status" value="1"/>
</dbReference>
<dbReference type="GO" id="GO:0006886">
    <property type="term" value="P:intracellular protein transport"/>
    <property type="evidence" value="ECO:0007669"/>
    <property type="project" value="InterPro"/>
</dbReference>
<dbReference type="InterPro" id="IPR016024">
    <property type="entry name" value="ARM-type_fold"/>
</dbReference>
<keyword evidence="4 12" id="KW-0813">Transport</keyword>
<dbReference type="InterPro" id="IPR013041">
    <property type="entry name" value="Clathrin_app_Ig-like_sf"/>
</dbReference>
<dbReference type="AlphaFoldDB" id="A0A6U0NDY9"/>
<evidence type="ECO:0000256" key="1">
    <source>
        <dbReference type="ARBA" id="ARBA00004255"/>
    </source>
</evidence>
<proteinExistence type="inferred from homology"/>
<evidence type="ECO:0000256" key="10">
    <source>
        <dbReference type="ARBA" id="ARBA00023136"/>
    </source>
</evidence>
<evidence type="ECO:0000313" key="17">
    <source>
        <dbReference type="EMBL" id="CAD8514728.1"/>
    </source>
</evidence>
<keyword evidence="8 12" id="KW-0653">Protein transport</keyword>
<organism evidence="17">
    <name type="scientific">Micromonas pusilla</name>
    <name type="common">Picoplanktonic green alga</name>
    <name type="synonym">Chromulina pusilla</name>
    <dbReference type="NCBI Taxonomy" id="38833"/>
    <lineage>
        <taxon>Eukaryota</taxon>
        <taxon>Viridiplantae</taxon>
        <taxon>Chlorophyta</taxon>
        <taxon>Mamiellophyceae</taxon>
        <taxon>Mamiellales</taxon>
        <taxon>Mamiellaceae</taxon>
        <taxon>Micromonas</taxon>
    </lineage>
</organism>
<dbReference type="EMBL" id="HBEQ01002778">
    <property type="protein sequence ID" value="CAD8514728.1"/>
    <property type="molecule type" value="Transcribed_RNA"/>
</dbReference>
<dbReference type="Gene3D" id="2.60.40.1480">
    <property type="entry name" value="Coatomer, gamma subunit, appendage domain"/>
    <property type="match status" value="1"/>
</dbReference>
<dbReference type="GO" id="GO:0006891">
    <property type="term" value="P:intra-Golgi vesicle-mediated transport"/>
    <property type="evidence" value="ECO:0007669"/>
    <property type="project" value="TreeGrafter"/>
</dbReference>
<dbReference type="InterPro" id="IPR009028">
    <property type="entry name" value="Coatomer/calthrin_app_sub_C"/>
</dbReference>
<dbReference type="GO" id="GO:0005198">
    <property type="term" value="F:structural molecule activity"/>
    <property type="evidence" value="ECO:0007669"/>
    <property type="project" value="InterPro"/>
</dbReference>
<dbReference type="Pfam" id="PF08752">
    <property type="entry name" value="COP-gamma_platf"/>
    <property type="match status" value="1"/>
</dbReference>
<name>A0A6U0NDY9_MICPS</name>
<dbReference type="SUPFAM" id="SSF55711">
    <property type="entry name" value="Subdomain of clathrin and coatomer appendage domain"/>
    <property type="match status" value="1"/>
</dbReference>
<dbReference type="Pfam" id="PF01602">
    <property type="entry name" value="Adaptin_N"/>
    <property type="match status" value="1"/>
</dbReference>
<dbReference type="FunFam" id="3.30.310.10:FF:000011">
    <property type="entry name" value="Coatomer subunit gamma"/>
    <property type="match status" value="1"/>
</dbReference>
<dbReference type="FunFam" id="1.25.10.10:FF:000071">
    <property type="entry name" value="Coatomer subunit gamma"/>
    <property type="match status" value="1"/>
</dbReference>
<reference evidence="17" key="1">
    <citation type="submission" date="2021-01" db="EMBL/GenBank/DDBJ databases">
        <authorList>
            <person name="Corre E."/>
            <person name="Pelletier E."/>
            <person name="Niang G."/>
            <person name="Scheremetjew M."/>
            <person name="Finn R."/>
            <person name="Kale V."/>
            <person name="Holt S."/>
            <person name="Cochrane G."/>
            <person name="Meng A."/>
            <person name="Brown T."/>
            <person name="Cohen L."/>
        </authorList>
    </citation>
    <scope>NUCLEOTIDE SEQUENCE</scope>
    <source>
        <strain evidence="17">CCMP1723</strain>
    </source>
</reference>
<comment type="function">
    <text evidence="12">The coatomer is a cytosolic protein complex that binds to dilysine motifs and reversibly associates with Golgi non-clathrin-coated vesicles, which further mediate biosynthetic protein transport from the ER, via the Golgi up to the trans Golgi network. Coatomer complex is required for budding from Golgi membranes, and is essential for the retrograde Golgi-to-ER transport of dilysine-tagged proteins.</text>
</comment>
<feature type="domain" description="Clathrin/coatomer adaptor adaptin-like N-terminal" evidence="14">
    <location>
        <begin position="36"/>
        <end position="553"/>
    </location>
</feature>
<protein>
    <recommendedName>
        <fullName evidence="12">Coatomer subunit gamma</fullName>
    </recommendedName>
</protein>
<feature type="domain" description="Coatomer subunit gamma C-terminal" evidence="16">
    <location>
        <begin position="781"/>
        <end position="891"/>
    </location>
</feature>
<keyword evidence="7 12" id="KW-0931">ER-Golgi transport</keyword>
<dbReference type="InterPro" id="IPR017106">
    <property type="entry name" value="Coatomer_gsu"/>
</dbReference>
<keyword evidence="5 12" id="KW-0963">Cytoplasm</keyword>
<evidence type="ECO:0000256" key="6">
    <source>
        <dbReference type="ARBA" id="ARBA00022737"/>
    </source>
</evidence>
<evidence type="ECO:0000256" key="8">
    <source>
        <dbReference type="ARBA" id="ARBA00022927"/>
    </source>
</evidence>
<evidence type="ECO:0000256" key="7">
    <source>
        <dbReference type="ARBA" id="ARBA00022892"/>
    </source>
</evidence>
<keyword evidence="6" id="KW-0677">Repeat</keyword>
<dbReference type="Gene3D" id="3.30.310.10">
    <property type="entry name" value="TATA-Binding Protein"/>
    <property type="match status" value="1"/>
</dbReference>
<dbReference type="InterPro" id="IPR002553">
    <property type="entry name" value="Clathrin/coatomer_adapt-like_N"/>
</dbReference>
<evidence type="ECO:0000259" key="15">
    <source>
        <dbReference type="Pfam" id="PF08752"/>
    </source>
</evidence>
<dbReference type="PANTHER" id="PTHR10261:SF0">
    <property type="entry name" value="COATOMER SUBUNIT GAMMA-2"/>
    <property type="match status" value="1"/>
</dbReference>
<dbReference type="InterPro" id="IPR013040">
    <property type="entry name" value="Coatomer_gsu_app_Ig-like_dom"/>
</dbReference>